<evidence type="ECO:0000259" key="1">
    <source>
        <dbReference type="Pfam" id="PF17919"/>
    </source>
</evidence>
<dbReference type="SUPFAM" id="SSF56672">
    <property type="entry name" value="DNA/RNA polymerases"/>
    <property type="match status" value="1"/>
</dbReference>
<dbReference type="InterPro" id="IPR036397">
    <property type="entry name" value="RNaseH_sf"/>
</dbReference>
<dbReference type="PANTHER" id="PTHR35046">
    <property type="entry name" value="ZINC KNUCKLE (CCHC-TYPE) FAMILY PROTEIN"/>
    <property type="match status" value="1"/>
</dbReference>
<gene>
    <name evidence="2" type="ORF">TCM_044209</name>
</gene>
<dbReference type="STRING" id="3641.A0A061FPM0"/>
<dbReference type="GO" id="GO:0003676">
    <property type="term" value="F:nucleic acid binding"/>
    <property type="evidence" value="ECO:0007669"/>
    <property type="project" value="InterPro"/>
</dbReference>
<feature type="domain" description="Reverse transcriptase/retrotransposon-derived protein RNase H-like" evidence="1">
    <location>
        <begin position="8"/>
        <end position="64"/>
    </location>
</feature>
<evidence type="ECO:0000313" key="3">
    <source>
        <dbReference type="Proteomes" id="UP000026915"/>
    </source>
</evidence>
<reference evidence="2 3" key="1">
    <citation type="journal article" date="2013" name="Genome Biol.">
        <title>The genome sequence of the most widely cultivated cacao type and its use to identify candidate genes regulating pod color.</title>
        <authorList>
            <person name="Motamayor J.C."/>
            <person name="Mockaitis K."/>
            <person name="Schmutz J."/>
            <person name="Haiminen N."/>
            <person name="Iii D.L."/>
            <person name="Cornejo O."/>
            <person name="Findley S.D."/>
            <person name="Zheng P."/>
            <person name="Utro F."/>
            <person name="Royaert S."/>
            <person name="Saski C."/>
            <person name="Jenkins J."/>
            <person name="Podicheti R."/>
            <person name="Zhao M."/>
            <person name="Scheffler B.E."/>
            <person name="Stack J.C."/>
            <person name="Feltus F.A."/>
            <person name="Mustiga G.M."/>
            <person name="Amores F."/>
            <person name="Phillips W."/>
            <person name="Marelli J.P."/>
            <person name="May G.D."/>
            <person name="Shapiro H."/>
            <person name="Ma J."/>
            <person name="Bustamante C.D."/>
            <person name="Schnell R.J."/>
            <person name="Main D."/>
            <person name="Gilbert D."/>
            <person name="Parida L."/>
            <person name="Kuhn D.N."/>
        </authorList>
    </citation>
    <scope>NUCLEOTIDE SEQUENCE [LARGE SCALE GENOMIC DNA]</scope>
    <source>
        <strain evidence="3">cv. Matina 1-6</strain>
    </source>
</reference>
<organism evidence="2 3">
    <name type="scientific">Theobroma cacao</name>
    <name type="common">Cacao</name>
    <name type="synonym">Cocoa</name>
    <dbReference type="NCBI Taxonomy" id="3641"/>
    <lineage>
        <taxon>Eukaryota</taxon>
        <taxon>Viridiplantae</taxon>
        <taxon>Streptophyta</taxon>
        <taxon>Embryophyta</taxon>
        <taxon>Tracheophyta</taxon>
        <taxon>Spermatophyta</taxon>
        <taxon>Magnoliopsida</taxon>
        <taxon>eudicotyledons</taxon>
        <taxon>Gunneridae</taxon>
        <taxon>Pentapetalae</taxon>
        <taxon>rosids</taxon>
        <taxon>malvids</taxon>
        <taxon>Malvales</taxon>
        <taxon>Malvaceae</taxon>
        <taxon>Byttnerioideae</taxon>
        <taxon>Theobroma</taxon>
    </lineage>
</organism>
<sequence length="182" mass="20890">MTFNHIECTIPVLTLPNFDSLFEVEFDISGVGIGAVLLQKKKPIAYLSEKLSDTRRKWTTYDKKSYYVENLSMDFVLGLPRAQKGMDFIFVVVDKFSKMAHFIPCKKTSNASEIGKLFFKEVVRLHVVPKTITSNRDNKFLDKPLYLDVQVNLRLSFSQVEGTDVDSLANNFLEQVTRQKPK</sequence>
<dbReference type="HOGENOM" id="CLU_1484526_0_0_1"/>
<dbReference type="AlphaFoldDB" id="A0A061FPM0"/>
<dbReference type="Gene3D" id="3.30.420.10">
    <property type="entry name" value="Ribonuclease H-like superfamily/Ribonuclease H"/>
    <property type="match status" value="1"/>
</dbReference>
<dbReference type="InterPro" id="IPR012337">
    <property type="entry name" value="RNaseH-like_sf"/>
</dbReference>
<protein>
    <recommendedName>
        <fullName evidence="1">Reverse transcriptase/retrotransposon-derived protein RNase H-like domain-containing protein</fullName>
    </recommendedName>
</protein>
<evidence type="ECO:0000313" key="2">
    <source>
        <dbReference type="EMBL" id="EOY19230.1"/>
    </source>
</evidence>
<dbReference type="PANTHER" id="PTHR35046:SF9">
    <property type="entry name" value="RNA-DIRECTED DNA POLYMERASE"/>
    <property type="match status" value="1"/>
</dbReference>
<dbReference type="InParanoid" id="A0A061FPM0"/>
<dbReference type="eggNOG" id="KOG0017">
    <property type="taxonomic scope" value="Eukaryota"/>
</dbReference>
<dbReference type="Gramene" id="EOY19230">
    <property type="protein sequence ID" value="EOY19230"/>
    <property type="gene ID" value="TCM_044209"/>
</dbReference>
<dbReference type="InterPro" id="IPR041577">
    <property type="entry name" value="RT_RNaseH_2"/>
</dbReference>
<dbReference type="Pfam" id="PF17919">
    <property type="entry name" value="RT_RNaseH_2"/>
    <property type="match status" value="1"/>
</dbReference>
<dbReference type="InterPro" id="IPR043502">
    <property type="entry name" value="DNA/RNA_pol_sf"/>
</dbReference>
<accession>A0A061FPM0</accession>
<dbReference type="EMBL" id="CM001888">
    <property type="protein sequence ID" value="EOY19230.1"/>
    <property type="molecule type" value="Genomic_DNA"/>
</dbReference>
<proteinExistence type="predicted"/>
<dbReference type="SUPFAM" id="SSF53098">
    <property type="entry name" value="Ribonuclease H-like"/>
    <property type="match status" value="1"/>
</dbReference>
<dbReference type="Proteomes" id="UP000026915">
    <property type="component" value="Chromosome 10"/>
</dbReference>
<keyword evidence="3" id="KW-1185">Reference proteome</keyword>
<name>A0A061FPM0_THECC</name>